<gene>
    <name evidence="4" type="ORF">Lbru_0516</name>
</gene>
<dbReference type="Gene3D" id="3.40.50.2020">
    <property type="match status" value="1"/>
</dbReference>
<proteinExistence type="predicted"/>
<evidence type="ECO:0000259" key="3">
    <source>
        <dbReference type="Pfam" id="PF00156"/>
    </source>
</evidence>
<sequence length="180" mass="20565">MIKKSSYQFDTVVAIARGGFPAARFICDFLNIRVLGAVQITHYGSGAKQKERIVITAPVNIPIKGKKVLMIDDVNDTGYTLKAAHEYLQTLQPSLLKIAVLHEKSTTIFKADFTARHQIKWKWLIYQWAVTEDILAFLKKDNMLDVPVAVARKHLEEKYKLKISKNLFQQILSMKGNYLE</sequence>
<comment type="caution">
    <text evidence="4">The sequence shown here is derived from an EMBL/GenBank/DDBJ whole genome shotgun (WGS) entry which is preliminary data.</text>
</comment>
<protein>
    <submittedName>
        <fullName evidence="4">Phosphoribosyltransferase</fullName>
    </submittedName>
</protein>
<keyword evidence="5" id="KW-1185">Reference proteome</keyword>
<evidence type="ECO:0000256" key="2">
    <source>
        <dbReference type="ARBA" id="ARBA00022679"/>
    </source>
</evidence>
<dbReference type="InterPro" id="IPR029057">
    <property type="entry name" value="PRTase-like"/>
</dbReference>
<dbReference type="STRING" id="29422.Lbru_0516"/>
<evidence type="ECO:0000313" key="5">
    <source>
        <dbReference type="Proteomes" id="UP000054742"/>
    </source>
</evidence>
<dbReference type="InterPro" id="IPR000836">
    <property type="entry name" value="PRTase_dom"/>
</dbReference>
<dbReference type="EMBL" id="LNXV01000004">
    <property type="protein sequence ID" value="KTC86575.1"/>
    <property type="molecule type" value="Genomic_DNA"/>
</dbReference>
<feature type="domain" description="Phosphoribosyltransferase" evidence="3">
    <location>
        <begin position="6"/>
        <end position="123"/>
    </location>
</feature>
<dbReference type="AlphaFoldDB" id="A0A0W0ST50"/>
<name>A0A0W0ST50_9GAMM</name>
<reference evidence="4 5" key="1">
    <citation type="submission" date="2015-11" db="EMBL/GenBank/DDBJ databases">
        <title>Genomic analysis of 38 Legionella species identifies large and diverse effector repertoires.</title>
        <authorList>
            <person name="Burstein D."/>
            <person name="Amaro F."/>
            <person name="Zusman T."/>
            <person name="Lifshitz Z."/>
            <person name="Cohen O."/>
            <person name="Gilbert J.A."/>
            <person name="Pupko T."/>
            <person name="Shuman H.A."/>
            <person name="Segal G."/>
        </authorList>
    </citation>
    <scope>NUCLEOTIDE SEQUENCE [LARGE SCALE GENOMIC DNA]</scope>
    <source>
        <strain evidence="4 5">ATCC 43878</strain>
    </source>
</reference>
<dbReference type="CDD" id="cd06223">
    <property type="entry name" value="PRTases_typeI"/>
    <property type="match status" value="1"/>
</dbReference>
<evidence type="ECO:0000313" key="4">
    <source>
        <dbReference type="EMBL" id="KTC86575.1"/>
    </source>
</evidence>
<dbReference type="PANTHER" id="PTHR43363:SF1">
    <property type="entry name" value="HYPOXANTHINE-GUANINE PHOSPHORIBOSYLTRANSFERASE"/>
    <property type="match status" value="1"/>
</dbReference>
<dbReference type="PANTHER" id="PTHR43363">
    <property type="entry name" value="HYPOXANTHINE PHOSPHORIBOSYLTRANSFERASE"/>
    <property type="match status" value="1"/>
</dbReference>
<keyword evidence="2 4" id="KW-0808">Transferase</keyword>
<dbReference type="Proteomes" id="UP000054742">
    <property type="component" value="Unassembled WGS sequence"/>
</dbReference>
<dbReference type="GO" id="GO:0016757">
    <property type="term" value="F:glycosyltransferase activity"/>
    <property type="evidence" value="ECO:0007669"/>
    <property type="project" value="UniProtKB-KW"/>
</dbReference>
<dbReference type="Pfam" id="PF00156">
    <property type="entry name" value="Pribosyltran"/>
    <property type="match status" value="1"/>
</dbReference>
<evidence type="ECO:0000256" key="1">
    <source>
        <dbReference type="ARBA" id="ARBA00022676"/>
    </source>
</evidence>
<organism evidence="4 5">
    <name type="scientific">Legionella brunensis</name>
    <dbReference type="NCBI Taxonomy" id="29422"/>
    <lineage>
        <taxon>Bacteria</taxon>
        <taxon>Pseudomonadati</taxon>
        <taxon>Pseudomonadota</taxon>
        <taxon>Gammaproteobacteria</taxon>
        <taxon>Legionellales</taxon>
        <taxon>Legionellaceae</taxon>
        <taxon>Legionella</taxon>
    </lineage>
</organism>
<dbReference type="SUPFAM" id="SSF53271">
    <property type="entry name" value="PRTase-like"/>
    <property type="match status" value="1"/>
</dbReference>
<keyword evidence="1 4" id="KW-0328">Glycosyltransferase</keyword>
<dbReference type="PATRIC" id="fig|29422.6.peg.540"/>
<accession>A0A0W0ST50</accession>